<dbReference type="Pfam" id="PF13456">
    <property type="entry name" value="RVT_3"/>
    <property type="match status" value="1"/>
</dbReference>
<comment type="caution">
    <text evidence="2">The sequence shown here is derived from an EMBL/GenBank/DDBJ whole genome shotgun (WGS) entry which is preliminary data.</text>
</comment>
<dbReference type="InterPro" id="IPR043128">
    <property type="entry name" value="Rev_trsase/Diguanyl_cyclase"/>
</dbReference>
<dbReference type="OrthoDB" id="5985335at2759"/>
<protein>
    <recommendedName>
        <fullName evidence="1">RNase H type-1 domain-containing protein</fullName>
    </recommendedName>
</protein>
<dbReference type="InterPro" id="IPR043502">
    <property type="entry name" value="DNA/RNA_pol_sf"/>
</dbReference>
<reference evidence="2" key="1">
    <citation type="submission" date="2018-05" db="EMBL/GenBank/DDBJ databases">
        <title>Draft genome of Mucuna pruriens seed.</title>
        <authorList>
            <person name="Nnadi N.E."/>
            <person name="Vos R."/>
            <person name="Hasami M.H."/>
            <person name="Devisetty U.K."/>
            <person name="Aguiy J.C."/>
        </authorList>
    </citation>
    <scope>NUCLEOTIDE SEQUENCE [LARGE SCALE GENOMIC DNA]</scope>
    <source>
        <strain evidence="2">JCA_2017</strain>
    </source>
</reference>
<dbReference type="AlphaFoldDB" id="A0A371H3B2"/>
<gene>
    <name evidence="2" type="ORF">CR513_19962</name>
</gene>
<dbReference type="GO" id="GO:0003676">
    <property type="term" value="F:nucleic acid binding"/>
    <property type="evidence" value="ECO:0007669"/>
    <property type="project" value="InterPro"/>
</dbReference>
<dbReference type="PANTHER" id="PTHR48475:SF2">
    <property type="entry name" value="RIBONUCLEASE H"/>
    <property type="match status" value="1"/>
</dbReference>
<feature type="non-terminal residue" evidence="2">
    <location>
        <position position="1"/>
    </location>
</feature>
<dbReference type="EMBL" id="QJKJ01003693">
    <property type="protein sequence ID" value="RDX97277.1"/>
    <property type="molecule type" value="Genomic_DNA"/>
</dbReference>
<keyword evidence="3" id="KW-1185">Reference proteome</keyword>
<evidence type="ECO:0000313" key="2">
    <source>
        <dbReference type="EMBL" id="RDX97277.1"/>
    </source>
</evidence>
<dbReference type="PANTHER" id="PTHR48475">
    <property type="entry name" value="RIBONUCLEASE H"/>
    <property type="match status" value="1"/>
</dbReference>
<dbReference type="GO" id="GO:0004523">
    <property type="term" value="F:RNA-DNA hybrid ribonuclease activity"/>
    <property type="evidence" value="ECO:0007669"/>
    <property type="project" value="InterPro"/>
</dbReference>
<dbReference type="InterPro" id="IPR002156">
    <property type="entry name" value="RNaseH_domain"/>
</dbReference>
<feature type="domain" description="RNase H type-1" evidence="1">
    <location>
        <begin position="156"/>
        <end position="233"/>
    </location>
</feature>
<dbReference type="SUPFAM" id="SSF53098">
    <property type="entry name" value="Ribonuclease H-like"/>
    <property type="match status" value="1"/>
</dbReference>
<sequence>MKEVQQLMGKITAFSCFISRSTETAKPIFGALNKGGRFVWTPECEEAFLRLKAMLVAPPVLSRPRPNTKKIEKGALALVTASRRLSPYFQNFGIIVRTDLPIRQVLGKPYLAGRMVVWSVQLSEFDITFESRGHIKAQVLADFLAELTPKGDMRKEEGERYLSVDGSSNHAGSGVGVILEGSTGVLIEQSLHFEFKANNNQAEYKALLAGMRLARELEAKRLTAKSDSKLITG</sequence>
<organism evidence="2 3">
    <name type="scientific">Mucuna pruriens</name>
    <name type="common">Velvet bean</name>
    <name type="synonym">Dolichos pruriens</name>
    <dbReference type="NCBI Taxonomy" id="157652"/>
    <lineage>
        <taxon>Eukaryota</taxon>
        <taxon>Viridiplantae</taxon>
        <taxon>Streptophyta</taxon>
        <taxon>Embryophyta</taxon>
        <taxon>Tracheophyta</taxon>
        <taxon>Spermatophyta</taxon>
        <taxon>Magnoliopsida</taxon>
        <taxon>eudicotyledons</taxon>
        <taxon>Gunneridae</taxon>
        <taxon>Pentapetalae</taxon>
        <taxon>rosids</taxon>
        <taxon>fabids</taxon>
        <taxon>Fabales</taxon>
        <taxon>Fabaceae</taxon>
        <taxon>Papilionoideae</taxon>
        <taxon>50 kb inversion clade</taxon>
        <taxon>NPAAA clade</taxon>
        <taxon>indigoferoid/millettioid clade</taxon>
        <taxon>Phaseoleae</taxon>
        <taxon>Mucuna</taxon>
    </lineage>
</organism>
<evidence type="ECO:0000313" key="3">
    <source>
        <dbReference type="Proteomes" id="UP000257109"/>
    </source>
</evidence>
<dbReference type="InterPro" id="IPR012337">
    <property type="entry name" value="RNaseH-like_sf"/>
</dbReference>
<dbReference type="PROSITE" id="PS50879">
    <property type="entry name" value="RNASE_H_1"/>
    <property type="match status" value="1"/>
</dbReference>
<dbReference type="Gene3D" id="3.30.70.270">
    <property type="match status" value="1"/>
</dbReference>
<dbReference type="Proteomes" id="UP000257109">
    <property type="component" value="Unassembled WGS sequence"/>
</dbReference>
<accession>A0A371H3B2</accession>
<dbReference type="InterPro" id="IPR036397">
    <property type="entry name" value="RNaseH_sf"/>
</dbReference>
<evidence type="ECO:0000259" key="1">
    <source>
        <dbReference type="PROSITE" id="PS50879"/>
    </source>
</evidence>
<proteinExistence type="predicted"/>
<dbReference type="SUPFAM" id="SSF56672">
    <property type="entry name" value="DNA/RNA polymerases"/>
    <property type="match status" value="1"/>
</dbReference>
<name>A0A371H3B2_MUCPR</name>
<dbReference type="Gene3D" id="3.30.420.10">
    <property type="entry name" value="Ribonuclease H-like superfamily/Ribonuclease H"/>
    <property type="match status" value="1"/>
</dbReference>